<dbReference type="Proteomes" id="UP000258309">
    <property type="component" value="Unassembled WGS sequence"/>
</dbReference>
<feature type="non-terminal residue" evidence="11">
    <location>
        <position position="1"/>
    </location>
</feature>
<dbReference type="STRING" id="5539.A0A3E2GTY9"/>
<keyword evidence="4 8" id="KW-0479">Metal-binding</keyword>
<dbReference type="SUPFAM" id="SSF48264">
    <property type="entry name" value="Cytochrome P450"/>
    <property type="match status" value="1"/>
</dbReference>
<feature type="transmembrane region" description="Helical" evidence="10">
    <location>
        <begin position="7"/>
        <end position="26"/>
    </location>
</feature>
<name>A0A3E2GTY9_SCYLI</name>
<sequence length="518" mass="58303">MLSGIQLFGIGAVAFYFLYCIANAVWSSYKVRQAAAALSCKPPPVCPTGFLGIPGLLQLAQSVKDCTTMELVANEHDKYTRTFVRPAPGARMLMTCEPENIKAVLATQFSDFGLGHRYEHFYPLLGDGIFTLDGAGWSHSRALLRPQFSREQVSDVHALEIHVDHLISCFPPSGTPFDIQELFFRLTLDSATEFLFGETVNSLVSSNTTNSGVPVKSTENVLGFEEAFNSSQEYLATRSRAQKLYWLINPPEFKKSNKVVHKLVDYYVSKALESTSKKVYNEKNKRYIFLDAVAQEIRDPKALRDQALNILLAGRDTTSALLSSVFYLLSRHPRVWEKLRGEILDAFGTVESPKGQISFTSLKDIAYLRHVMDEALRLFPPVPINFRTALKDTTIPRGGGPDGLSPIFIQKGRDVCYSVWVMHRRKELWGEDASEFRPERWEEGKSFQNWQFLPFNGGPRICLGQQYALTEAGFVIAKLLQMYERVETADLQLSPAVIDANLTMKHHHGVRVRLYSAA</sequence>
<dbReference type="PANTHER" id="PTHR24287:SF18">
    <property type="entry name" value="CYTOCHROME P450 MONOOXYGENASE APDE-RELATED"/>
    <property type="match status" value="1"/>
</dbReference>
<evidence type="ECO:0000256" key="6">
    <source>
        <dbReference type="ARBA" id="ARBA00023004"/>
    </source>
</evidence>
<dbReference type="GO" id="GO:0020037">
    <property type="term" value="F:heme binding"/>
    <property type="evidence" value="ECO:0007669"/>
    <property type="project" value="InterPro"/>
</dbReference>
<keyword evidence="5 9" id="KW-0560">Oxidoreductase</keyword>
<dbReference type="EMBL" id="NCSJ02000437">
    <property type="protein sequence ID" value="RFU24502.1"/>
    <property type="molecule type" value="Genomic_DNA"/>
</dbReference>
<dbReference type="OrthoDB" id="1470350at2759"/>
<keyword evidence="12" id="KW-1185">Reference proteome</keyword>
<accession>A0A3E2GTY9</accession>
<evidence type="ECO:0000256" key="1">
    <source>
        <dbReference type="ARBA" id="ARBA00001971"/>
    </source>
</evidence>
<evidence type="ECO:0000256" key="5">
    <source>
        <dbReference type="ARBA" id="ARBA00023002"/>
    </source>
</evidence>
<keyword evidence="3 8" id="KW-0349">Heme</keyword>
<feature type="non-terminal residue" evidence="11">
    <location>
        <position position="518"/>
    </location>
</feature>
<dbReference type="PROSITE" id="PS00086">
    <property type="entry name" value="CYTOCHROME_P450"/>
    <property type="match status" value="1"/>
</dbReference>
<reference evidence="11 12" key="1">
    <citation type="submission" date="2018-05" db="EMBL/GenBank/DDBJ databases">
        <title>Draft genome sequence of Scytalidium lignicola DSM 105466, a ubiquitous saprotrophic fungus.</title>
        <authorList>
            <person name="Buettner E."/>
            <person name="Gebauer A.M."/>
            <person name="Hofrichter M."/>
            <person name="Liers C."/>
            <person name="Kellner H."/>
        </authorList>
    </citation>
    <scope>NUCLEOTIDE SEQUENCE [LARGE SCALE GENOMIC DNA]</scope>
    <source>
        <strain evidence="11 12">DSM 105466</strain>
    </source>
</reference>
<dbReference type="GO" id="GO:0016712">
    <property type="term" value="F:oxidoreductase activity, acting on paired donors, with incorporation or reduction of molecular oxygen, reduced flavin or flavoprotein as one donor, and incorporation of one atom of oxygen"/>
    <property type="evidence" value="ECO:0007669"/>
    <property type="project" value="InterPro"/>
</dbReference>
<comment type="caution">
    <text evidence="11">The sequence shown here is derived from an EMBL/GenBank/DDBJ whole genome shotgun (WGS) entry which is preliminary data.</text>
</comment>
<dbReference type="PRINTS" id="PR01239">
    <property type="entry name" value="EP450IICYP52"/>
</dbReference>
<evidence type="ECO:0000256" key="7">
    <source>
        <dbReference type="ARBA" id="ARBA00023033"/>
    </source>
</evidence>
<comment type="cofactor">
    <cofactor evidence="1 8">
        <name>heme</name>
        <dbReference type="ChEBI" id="CHEBI:30413"/>
    </cofactor>
</comment>
<keyword evidence="10" id="KW-0472">Membrane</keyword>
<keyword evidence="6 8" id="KW-0408">Iron</keyword>
<evidence type="ECO:0000313" key="11">
    <source>
        <dbReference type="EMBL" id="RFU24502.1"/>
    </source>
</evidence>
<organism evidence="11 12">
    <name type="scientific">Scytalidium lignicola</name>
    <name type="common">Hyphomycete</name>
    <dbReference type="NCBI Taxonomy" id="5539"/>
    <lineage>
        <taxon>Eukaryota</taxon>
        <taxon>Fungi</taxon>
        <taxon>Dikarya</taxon>
        <taxon>Ascomycota</taxon>
        <taxon>Pezizomycotina</taxon>
        <taxon>Leotiomycetes</taxon>
        <taxon>Leotiomycetes incertae sedis</taxon>
        <taxon>Scytalidium</taxon>
    </lineage>
</organism>
<evidence type="ECO:0000256" key="4">
    <source>
        <dbReference type="ARBA" id="ARBA00022723"/>
    </source>
</evidence>
<evidence type="ECO:0000313" key="12">
    <source>
        <dbReference type="Proteomes" id="UP000258309"/>
    </source>
</evidence>
<dbReference type="PRINTS" id="PR00385">
    <property type="entry name" value="P450"/>
</dbReference>
<feature type="binding site" description="axial binding residue" evidence="8">
    <location>
        <position position="462"/>
    </location>
    <ligand>
        <name>heme</name>
        <dbReference type="ChEBI" id="CHEBI:30413"/>
    </ligand>
    <ligandPart>
        <name>Fe</name>
        <dbReference type="ChEBI" id="CHEBI:18248"/>
    </ligandPart>
</feature>
<dbReference type="AlphaFoldDB" id="A0A3E2GTY9"/>
<dbReference type="InterPro" id="IPR002974">
    <property type="entry name" value="Cyt_P450_E_CYP52_ascomycetes"/>
</dbReference>
<keyword evidence="7 9" id="KW-0503">Monooxygenase</keyword>
<evidence type="ECO:0000256" key="9">
    <source>
        <dbReference type="RuleBase" id="RU000461"/>
    </source>
</evidence>
<evidence type="ECO:0000256" key="8">
    <source>
        <dbReference type="PIRSR" id="PIRSR602402-1"/>
    </source>
</evidence>
<evidence type="ECO:0000256" key="2">
    <source>
        <dbReference type="ARBA" id="ARBA00010617"/>
    </source>
</evidence>
<dbReference type="PRINTS" id="PR00464">
    <property type="entry name" value="EP450II"/>
</dbReference>
<dbReference type="InterPro" id="IPR047146">
    <property type="entry name" value="Cyt_P450_E_CYP52_fungi"/>
</dbReference>
<dbReference type="InterPro" id="IPR002402">
    <property type="entry name" value="Cyt_P450_E_grp-II"/>
</dbReference>
<gene>
    <name evidence="11" type="ORF">B7463_g11835</name>
</gene>
<dbReference type="Gene3D" id="1.10.630.10">
    <property type="entry name" value="Cytochrome P450"/>
    <property type="match status" value="1"/>
</dbReference>
<dbReference type="InterPro" id="IPR036396">
    <property type="entry name" value="Cyt_P450_sf"/>
</dbReference>
<dbReference type="GO" id="GO:0005506">
    <property type="term" value="F:iron ion binding"/>
    <property type="evidence" value="ECO:0007669"/>
    <property type="project" value="InterPro"/>
</dbReference>
<dbReference type="OMA" id="VHAAMYE"/>
<evidence type="ECO:0000256" key="3">
    <source>
        <dbReference type="ARBA" id="ARBA00022617"/>
    </source>
</evidence>
<dbReference type="PANTHER" id="PTHR24287">
    <property type="entry name" value="P450, PUTATIVE (EUROFUNG)-RELATED"/>
    <property type="match status" value="1"/>
</dbReference>
<keyword evidence="10" id="KW-1133">Transmembrane helix</keyword>
<protein>
    <submittedName>
        <fullName evidence="11">Uncharacterized protein</fullName>
    </submittedName>
</protein>
<evidence type="ECO:0000256" key="10">
    <source>
        <dbReference type="SAM" id="Phobius"/>
    </source>
</evidence>
<dbReference type="InterPro" id="IPR017972">
    <property type="entry name" value="Cyt_P450_CS"/>
</dbReference>
<dbReference type="Pfam" id="PF00067">
    <property type="entry name" value="p450"/>
    <property type="match status" value="1"/>
</dbReference>
<keyword evidence="10" id="KW-0812">Transmembrane</keyword>
<dbReference type="InterPro" id="IPR001128">
    <property type="entry name" value="Cyt_P450"/>
</dbReference>
<comment type="similarity">
    <text evidence="2 9">Belongs to the cytochrome P450 family.</text>
</comment>
<proteinExistence type="inferred from homology"/>
<dbReference type="CDD" id="cd11063">
    <property type="entry name" value="CYP52"/>
    <property type="match status" value="1"/>
</dbReference>